<feature type="transmembrane region" description="Helical" evidence="1">
    <location>
        <begin position="58"/>
        <end position="81"/>
    </location>
</feature>
<proteinExistence type="predicted"/>
<evidence type="ECO:0000313" key="3">
    <source>
        <dbReference type="Proteomes" id="UP001629367"/>
    </source>
</evidence>
<evidence type="ECO:0000313" key="2">
    <source>
        <dbReference type="EMBL" id="MFM0594000.1"/>
    </source>
</evidence>
<evidence type="ECO:0000256" key="1">
    <source>
        <dbReference type="SAM" id="Phobius"/>
    </source>
</evidence>
<keyword evidence="1" id="KW-0812">Transmembrane</keyword>
<organism evidence="2 3">
    <name type="scientific">Paraburkholderia dilworthii</name>
    <dbReference type="NCBI Taxonomy" id="948106"/>
    <lineage>
        <taxon>Bacteria</taxon>
        <taxon>Pseudomonadati</taxon>
        <taxon>Pseudomonadota</taxon>
        <taxon>Betaproteobacteria</taxon>
        <taxon>Burkholderiales</taxon>
        <taxon>Burkholderiaceae</taxon>
        <taxon>Paraburkholderia</taxon>
    </lineage>
</organism>
<gene>
    <name evidence="2" type="ORF">PQQ68_13315</name>
</gene>
<dbReference type="EMBL" id="JAQQBZ010000007">
    <property type="protein sequence ID" value="MFM0594000.1"/>
    <property type="molecule type" value="Genomic_DNA"/>
</dbReference>
<keyword evidence="1" id="KW-1133">Transmembrane helix</keyword>
<sequence length="142" mass="14996">MTSLPPLRIPAPHPADGARIDERKAQRVHTVAACVALIGACGFFLTAGFTAVQVLHGSLVPLAGDVGVLAVTAAIWFSGAFRAHAIQHRPLRASAASLLRSPSDWLPLPFSLDTFTVGNEPVEIVEPVDAAHRLAAPFTFTK</sequence>
<comment type="caution">
    <text evidence="2">The sequence shown here is derived from an EMBL/GenBank/DDBJ whole genome shotgun (WGS) entry which is preliminary data.</text>
</comment>
<keyword evidence="3" id="KW-1185">Reference proteome</keyword>
<keyword evidence="1" id="KW-0472">Membrane</keyword>
<name>A0ABW9D7B2_9BURK</name>
<dbReference type="RefSeq" id="WP_408212476.1">
    <property type="nucleotide sequence ID" value="NZ_JAQQBZ010000007.1"/>
</dbReference>
<feature type="transmembrane region" description="Helical" evidence="1">
    <location>
        <begin position="28"/>
        <end position="52"/>
    </location>
</feature>
<accession>A0ABW9D7B2</accession>
<reference evidence="2 3" key="1">
    <citation type="journal article" date="2024" name="Chem. Sci.">
        <title>Discovery of megapolipeptins by genome mining of a Burkholderiales bacteria collection.</title>
        <authorList>
            <person name="Paulo B.S."/>
            <person name="Recchia M.J.J."/>
            <person name="Lee S."/>
            <person name="Fergusson C.H."/>
            <person name="Romanowski S.B."/>
            <person name="Hernandez A."/>
            <person name="Krull N."/>
            <person name="Liu D.Y."/>
            <person name="Cavanagh H."/>
            <person name="Bos A."/>
            <person name="Gray C.A."/>
            <person name="Murphy B.T."/>
            <person name="Linington R.G."/>
            <person name="Eustaquio A.S."/>
        </authorList>
    </citation>
    <scope>NUCLEOTIDE SEQUENCE [LARGE SCALE GENOMIC DNA]</scope>
    <source>
        <strain evidence="2 3">RL17-335-BIF-A</strain>
    </source>
</reference>
<protein>
    <submittedName>
        <fullName evidence="2">Uncharacterized protein</fullName>
    </submittedName>
</protein>
<dbReference type="Proteomes" id="UP001629367">
    <property type="component" value="Unassembled WGS sequence"/>
</dbReference>